<organism evidence="3">
    <name type="scientific">marine metagenome</name>
    <dbReference type="NCBI Taxonomy" id="408172"/>
    <lineage>
        <taxon>unclassified sequences</taxon>
        <taxon>metagenomes</taxon>
        <taxon>ecological metagenomes</taxon>
    </lineage>
</organism>
<sequence>MMNQGNPGFGAYTDYGTLRGAIVGSADGLTLPPFNPTLHHYNEEVQAALKASGDRPLDIRKAMPERWEKTAEQLDSLAALYEANGVKVYRPRPYTVEERGYLADLQPGASLLYPADPVYTVGTHYIEVNIRRAYRRKEVFPLRDVVSPLIEDGADTHHVVMPPAQPFAPSSGGPGPYLEGGDIICYNNHLFVGESDIATNRAGTRWLEHYIGPFGYQVHPMPMKGAFLHLLGIMVLVREGLLLLHRDDLDCELPEVLADWEVIELTEDEAKAYATVGVSLDDSRYIMPSGLGRIADELARRGVEPIEIDYDHVSYWGGCVSCSTHAVSRDP</sequence>
<name>A0A382G4T5_9ZZZZ</name>
<comment type="similarity">
    <text evidence="1">Belongs to the amidinotransferase family.</text>
</comment>
<evidence type="ECO:0000256" key="2">
    <source>
        <dbReference type="ARBA" id="ARBA00022679"/>
    </source>
</evidence>
<dbReference type="PANTHER" id="PTHR10488">
    <property type="entry name" value="GLYCINE AMIDINOTRANSFERASE, MITOCHONDRIAL"/>
    <property type="match status" value="1"/>
</dbReference>
<dbReference type="Gene3D" id="3.75.10.10">
    <property type="entry name" value="L-arginine/glycine Amidinotransferase, Chain A"/>
    <property type="match status" value="1"/>
</dbReference>
<evidence type="ECO:0000256" key="1">
    <source>
        <dbReference type="ARBA" id="ARBA00006943"/>
    </source>
</evidence>
<evidence type="ECO:0008006" key="4">
    <source>
        <dbReference type="Google" id="ProtNLM"/>
    </source>
</evidence>
<dbReference type="EMBL" id="UINC01053585">
    <property type="protein sequence ID" value="SVB70280.1"/>
    <property type="molecule type" value="Genomic_DNA"/>
</dbReference>
<protein>
    <recommendedName>
        <fullName evidence="4">Amidinotransferase</fullName>
    </recommendedName>
</protein>
<gene>
    <name evidence="3" type="ORF">METZ01_LOCUS223134</name>
</gene>
<dbReference type="SUPFAM" id="SSF55909">
    <property type="entry name" value="Pentein"/>
    <property type="match status" value="1"/>
</dbReference>
<accession>A0A382G4T5</accession>
<reference evidence="3" key="1">
    <citation type="submission" date="2018-05" db="EMBL/GenBank/DDBJ databases">
        <authorList>
            <person name="Lanie J.A."/>
            <person name="Ng W.-L."/>
            <person name="Kazmierczak K.M."/>
            <person name="Andrzejewski T.M."/>
            <person name="Davidsen T.M."/>
            <person name="Wayne K.J."/>
            <person name="Tettelin H."/>
            <person name="Glass J.I."/>
            <person name="Rusch D."/>
            <person name="Podicherti R."/>
            <person name="Tsui H.-C.T."/>
            <person name="Winkler M.E."/>
        </authorList>
    </citation>
    <scope>NUCLEOTIDE SEQUENCE</scope>
</reference>
<proteinExistence type="inferred from homology"/>
<dbReference type="AlphaFoldDB" id="A0A382G4T5"/>
<evidence type="ECO:0000313" key="3">
    <source>
        <dbReference type="EMBL" id="SVB70280.1"/>
    </source>
</evidence>
<dbReference type="InterPro" id="IPR033195">
    <property type="entry name" value="AmidinoTrfase"/>
</dbReference>
<dbReference type="GO" id="GO:0015067">
    <property type="term" value="F:amidinotransferase activity"/>
    <property type="evidence" value="ECO:0007669"/>
    <property type="project" value="InterPro"/>
</dbReference>
<keyword evidence="2" id="KW-0808">Transferase</keyword>
<dbReference type="PANTHER" id="PTHR10488:SF1">
    <property type="entry name" value="GLYCINE AMIDINOTRANSFERASE, MITOCHONDRIAL"/>
    <property type="match status" value="1"/>
</dbReference>